<sequence>MRWEISGNRGVHAHSGVDARGWLSEIMRGDQVAQVVIEISRRGQVTLSVPRTVAFLDELGRGRPSYRYATEVDSRAALPFGLFGVPETFVLDRAGTAPATHYRPAFWTRSSRDASPATRAAPPSSPAPWRR</sequence>
<feature type="region of interest" description="Disordered" evidence="1">
    <location>
        <begin position="105"/>
        <end position="131"/>
    </location>
</feature>
<dbReference type="Proteomes" id="UP001597114">
    <property type="component" value="Unassembled WGS sequence"/>
</dbReference>
<dbReference type="RefSeq" id="WP_344728286.1">
    <property type="nucleotide sequence ID" value="NZ_BAAAUS010000050.1"/>
</dbReference>
<evidence type="ECO:0000313" key="2">
    <source>
        <dbReference type="EMBL" id="MFD1523013.1"/>
    </source>
</evidence>
<dbReference type="EMBL" id="JBHUCO010000054">
    <property type="protein sequence ID" value="MFD1523013.1"/>
    <property type="molecule type" value="Genomic_DNA"/>
</dbReference>
<feature type="compositionally biased region" description="Low complexity" evidence="1">
    <location>
        <begin position="113"/>
        <end position="122"/>
    </location>
</feature>
<evidence type="ECO:0000313" key="3">
    <source>
        <dbReference type="Proteomes" id="UP001597114"/>
    </source>
</evidence>
<name>A0ABW4F5Q8_9PSEU</name>
<evidence type="ECO:0000256" key="1">
    <source>
        <dbReference type="SAM" id="MobiDB-lite"/>
    </source>
</evidence>
<protein>
    <submittedName>
        <fullName evidence="2">Uncharacterized protein</fullName>
    </submittedName>
</protein>
<proteinExistence type="predicted"/>
<accession>A0ABW4F5Q8</accession>
<comment type="caution">
    <text evidence="2">The sequence shown here is derived from an EMBL/GenBank/DDBJ whole genome shotgun (WGS) entry which is preliminary data.</text>
</comment>
<organism evidence="2 3">
    <name type="scientific">Pseudonocardia yunnanensis</name>
    <dbReference type="NCBI Taxonomy" id="58107"/>
    <lineage>
        <taxon>Bacteria</taxon>
        <taxon>Bacillati</taxon>
        <taxon>Actinomycetota</taxon>
        <taxon>Actinomycetes</taxon>
        <taxon>Pseudonocardiales</taxon>
        <taxon>Pseudonocardiaceae</taxon>
        <taxon>Pseudonocardia</taxon>
    </lineage>
</organism>
<reference evidence="3" key="1">
    <citation type="journal article" date="2019" name="Int. J. Syst. Evol. Microbiol.">
        <title>The Global Catalogue of Microorganisms (GCM) 10K type strain sequencing project: providing services to taxonomists for standard genome sequencing and annotation.</title>
        <authorList>
            <consortium name="The Broad Institute Genomics Platform"/>
            <consortium name="The Broad Institute Genome Sequencing Center for Infectious Disease"/>
            <person name="Wu L."/>
            <person name="Ma J."/>
        </authorList>
    </citation>
    <scope>NUCLEOTIDE SEQUENCE [LARGE SCALE GENOMIC DNA]</scope>
    <source>
        <strain evidence="3">CCM 7043</strain>
    </source>
</reference>
<gene>
    <name evidence="2" type="ORF">ACFSJD_36390</name>
</gene>
<keyword evidence="3" id="KW-1185">Reference proteome</keyword>